<gene>
    <name evidence="3" type="ORF">GGD53_002925</name>
</gene>
<feature type="domain" description="HNH nuclease" evidence="2">
    <location>
        <begin position="152"/>
        <end position="204"/>
    </location>
</feature>
<dbReference type="InterPro" id="IPR002711">
    <property type="entry name" value="HNH"/>
</dbReference>
<organism evidence="3 4">
    <name type="scientific">Rhizobium aethiopicum</name>
    <dbReference type="NCBI Taxonomy" id="1138170"/>
    <lineage>
        <taxon>Bacteria</taxon>
        <taxon>Pseudomonadati</taxon>
        <taxon>Pseudomonadota</taxon>
        <taxon>Alphaproteobacteria</taxon>
        <taxon>Hyphomicrobiales</taxon>
        <taxon>Rhizobiaceae</taxon>
        <taxon>Rhizobium/Agrobacterium group</taxon>
        <taxon>Rhizobium</taxon>
    </lineage>
</organism>
<dbReference type="Proteomes" id="UP000524492">
    <property type="component" value="Unassembled WGS sequence"/>
</dbReference>
<dbReference type="GO" id="GO:0003676">
    <property type="term" value="F:nucleic acid binding"/>
    <property type="evidence" value="ECO:0007669"/>
    <property type="project" value="InterPro"/>
</dbReference>
<dbReference type="CDD" id="cd00085">
    <property type="entry name" value="HNHc"/>
    <property type="match status" value="1"/>
</dbReference>
<dbReference type="SMART" id="SM00507">
    <property type="entry name" value="HNHc"/>
    <property type="match status" value="1"/>
</dbReference>
<dbReference type="InterPro" id="IPR003615">
    <property type="entry name" value="HNH_nuc"/>
</dbReference>
<keyword evidence="3" id="KW-0540">Nuclease</keyword>
<dbReference type="EMBL" id="JACIFV010000009">
    <property type="protein sequence ID" value="MBB4192765.1"/>
    <property type="molecule type" value="Genomic_DNA"/>
</dbReference>
<evidence type="ECO:0000313" key="4">
    <source>
        <dbReference type="Proteomes" id="UP000524492"/>
    </source>
</evidence>
<name>A0A7W6Q7Y3_9HYPH</name>
<comment type="caution">
    <text evidence="3">The sequence shown here is derived from an EMBL/GenBank/DDBJ whole genome shotgun (WGS) entry which is preliminary data.</text>
</comment>
<dbReference type="Pfam" id="PF01844">
    <property type="entry name" value="HNH"/>
    <property type="match status" value="1"/>
</dbReference>
<dbReference type="Gene3D" id="1.10.30.50">
    <property type="match status" value="1"/>
</dbReference>
<evidence type="ECO:0000313" key="3">
    <source>
        <dbReference type="EMBL" id="MBB4192765.1"/>
    </source>
</evidence>
<feature type="compositionally biased region" description="Basic and acidic residues" evidence="1">
    <location>
        <begin position="83"/>
        <end position="105"/>
    </location>
</feature>
<feature type="region of interest" description="Disordered" evidence="1">
    <location>
        <begin position="50"/>
        <end position="105"/>
    </location>
</feature>
<dbReference type="GO" id="GO:0004519">
    <property type="term" value="F:endonuclease activity"/>
    <property type="evidence" value="ECO:0007669"/>
    <property type="project" value="UniProtKB-KW"/>
</dbReference>
<keyword evidence="4" id="KW-1185">Reference proteome</keyword>
<feature type="compositionally biased region" description="Basic and acidic residues" evidence="1">
    <location>
        <begin position="50"/>
        <end position="64"/>
    </location>
</feature>
<accession>A0A7W6Q7Y3</accession>
<feature type="region of interest" description="Disordered" evidence="1">
    <location>
        <begin position="122"/>
        <end position="145"/>
    </location>
</feature>
<proteinExistence type="predicted"/>
<feature type="compositionally biased region" description="Basic residues" evidence="1">
    <location>
        <begin position="65"/>
        <end position="75"/>
    </location>
</feature>
<protein>
    <submittedName>
        <fullName evidence="3">5-methylcytosine-specific restriction endonuclease McrA</fullName>
    </submittedName>
</protein>
<reference evidence="3 4" key="1">
    <citation type="submission" date="2020-08" db="EMBL/GenBank/DDBJ databases">
        <title>Genomic Encyclopedia of Type Strains, Phase IV (KMG-V): Genome sequencing to study the core and pangenomes of soil and plant-associated prokaryotes.</title>
        <authorList>
            <person name="Whitman W."/>
        </authorList>
    </citation>
    <scope>NUCLEOTIDE SEQUENCE [LARGE SCALE GENOMIC DNA]</scope>
    <source>
        <strain evidence="3 4">SEMIA 4074</strain>
    </source>
</reference>
<keyword evidence="3" id="KW-0255">Endonuclease</keyword>
<keyword evidence="3" id="KW-0378">Hydrolase</keyword>
<evidence type="ECO:0000256" key="1">
    <source>
        <dbReference type="SAM" id="MobiDB-lite"/>
    </source>
</evidence>
<sequence>MKFGPWLPSRSLAMAAGAKSYFTGKSCKSGHVAFRFTSSGHCSECEKAWDRRRNEKPGRKEAKKTASRLSQRKRRASDASLVAREREYHQARKARPEVKEKERERMRLKRLDPDFVARERQYKRDHPEQVAVQNSRRRARINQAEGSHTPADILRIFLSQGRKCGECGARVNKSTWHIDHITPLSKGGSNWPTNIQILCRPCNLEKHASDPIDFARRKGRLI</sequence>
<dbReference type="AlphaFoldDB" id="A0A7W6Q7Y3"/>
<evidence type="ECO:0000259" key="2">
    <source>
        <dbReference type="SMART" id="SM00507"/>
    </source>
</evidence>
<dbReference type="GO" id="GO:0008270">
    <property type="term" value="F:zinc ion binding"/>
    <property type="evidence" value="ECO:0007669"/>
    <property type="project" value="InterPro"/>
</dbReference>